<dbReference type="PANTHER" id="PTHR12875:SF0">
    <property type="entry name" value="GOLGI TO ER TRAFFIC PROTEIN 4 HOMOLOG"/>
    <property type="match status" value="1"/>
</dbReference>
<proteinExistence type="inferred from homology"/>
<dbReference type="Proteomes" id="UP000827549">
    <property type="component" value="Chromosome 2"/>
</dbReference>
<reference evidence="2" key="1">
    <citation type="submission" date="2023-10" db="EMBL/GenBank/DDBJ databases">
        <authorList>
            <person name="Noh H."/>
        </authorList>
    </citation>
    <scope>NUCLEOTIDE SEQUENCE</scope>
    <source>
        <strain evidence="2">DUCC4014</strain>
    </source>
</reference>
<dbReference type="GO" id="GO:0045048">
    <property type="term" value="P:protein insertion into ER membrane"/>
    <property type="evidence" value="ECO:0007669"/>
    <property type="project" value="InterPro"/>
</dbReference>
<comment type="similarity">
    <text evidence="1">Belongs to the GET4 family.</text>
</comment>
<organism evidence="2 3">
    <name type="scientific">Vanrija pseudolonga</name>
    <dbReference type="NCBI Taxonomy" id="143232"/>
    <lineage>
        <taxon>Eukaryota</taxon>
        <taxon>Fungi</taxon>
        <taxon>Dikarya</taxon>
        <taxon>Basidiomycota</taxon>
        <taxon>Agaricomycotina</taxon>
        <taxon>Tremellomycetes</taxon>
        <taxon>Trichosporonales</taxon>
        <taxon>Trichosporonaceae</taxon>
        <taxon>Vanrija</taxon>
    </lineage>
</organism>
<dbReference type="EMBL" id="CP086715">
    <property type="protein sequence ID" value="WOO79356.1"/>
    <property type="molecule type" value="Genomic_DNA"/>
</dbReference>
<protein>
    <submittedName>
        <fullName evidence="2">Golgi to ER traffic protein 4</fullName>
    </submittedName>
</protein>
<sequence>MPPRTARTPTLEALLPPILANLQSDPPNAYSAHQKALTTTARLVHAGHGALAVEILFAVARELLKLGEAGSGVELGVRMIEIMGQIGTPVDDKSKASVTQLLALTPPSGNWRKKLADAAVKWSAAGGCPTGDPSLHQYLGELYYKDRLFVPAEHHLLASGKRDAATLLAELLFEWSEKGKQDPGPYAVKGTLPFLAQSPPNVLPAAAFLQRFLSLLQSPASAASSIFLGSAPGPTPTDAYVELTTSPTLNFLQLALATVERAPAPGVSGVQARGTDGGVARDWQQLLARYRRIAGSDGVLANPDVNEALEHISASVFLIPQRNTGQNDLLQNLMGSLFGGGSGGGLPGLGAR</sequence>
<gene>
    <name evidence="2" type="primary">get4</name>
    <name evidence="2" type="ORF">LOC62_02G002879</name>
</gene>
<evidence type="ECO:0000313" key="3">
    <source>
        <dbReference type="Proteomes" id="UP000827549"/>
    </source>
</evidence>
<dbReference type="RefSeq" id="XP_062625388.1">
    <property type="nucleotide sequence ID" value="XM_062769404.1"/>
</dbReference>
<dbReference type="Pfam" id="PF04190">
    <property type="entry name" value="GET4"/>
    <property type="match status" value="1"/>
</dbReference>
<dbReference type="AlphaFoldDB" id="A0AAF0Y7J3"/>
<name>A0AAF0Y7J3_9TREE</name>
<keyword evidence="3" id="KW-1185">Reference proteome</keyword>
<accession>A0AAF0Y7J3</accession>
<dbReference type="Gene3D" id="1.25.40.10">
    <property type="entry name" value="Tetratricopeptide repeat domain"/>
    <property type="match status" value="1"/>
</dbReference>
<dbReference type="InterPro" id="IPR011990">
    <property type="entry name" value="TPR-like_helical_dom_sf"/>
</dbReference>
<dbReference type="PANTHER" id="PTHR12875">
    <property type="entry name" value="GOLGI TO ER TRAFFIC PROTEIN 4 HOMOLOG"/>
    <property type="match status" value="1"/>
</dbReference>
<evidence type="ECO:0000313" key="2">
    <source>
        <dbReference type="EMBL" id="WOO79356.1"/>
    </source>
</evidence>
<dbReference type="GeneID" id="87806126"/>
<evidence type="ECO:0000256" key="1">
    <source>
        <dbReference type="ARBA" id="ARBA00005351"/>
    </source>
</evidence>
<dbReference type="InterPro" id="IPR007317">
    <property type="entry name" value="GET4"/>
</dbReference>
<dbReference type="GO" id="GO:0005829">
    <property type="term" value="C:cytosol"/>
    <property type="evidence" value="ECO:0007669"/>
    <property type="project" value="TreeGrafter"/>
</dbReference>